<dbReference type="EC" id="2.7.13.3" evidence="3"/>
<keyword evidence="6" id="KW-0418">Kinase</keyword>
<dbReference type="InterPro" id="IPR036890">
    <property type="entry name" value="HATPase_C_sf"/>
</dbReference>
<reference evidence="10 11" key="1">
    <citation type="submission" date="2017-12" db="EMBL/GenBank/DDBJ databases">
        <title>Phylogenetic diversity of female urinary microbiome.</title>
        <authorList>
            <person name="Thomas-White K."/>
            <person name="Wolfe A.J."/>
        </authorList>
    </citation>
    <scope>NUCLEOTIDE SEQUENCE [LARGE SCALE GENOMIC DNA]</scope>
    <source>
        <strain evidence="10 11">UMB0119</strain>
    </source>
</reference>
<organism evidence="10 11">
    <name type="scientific">Anaerococcus octavius</name>
    <dbReference type="NCBI Taxonomy" id="54007"/>
    <lineage>
        <taxon>Bacteria</taxon>
        <taxon>Bacillati</taxon>
        <taxon>Bacillota</taxon>
        <taxon>Tissierellia</taxon>
        <taxon>Tissierellales</taxon>
        <taxon>Peptoniphilaceae</taxon>
        <taxon>Anaerococcus</taxon>
    </lineage>
</organism>
<keyword evidence="11" id="KW-1185">Reference proteome</keyword>
<evidence type="ECO:0000313" key="11">
    <source>
        <dbReference type="Proteomes" id="UP000234335"/>
    </source>
</evidence>
<dbReference type="InterPro" id="IPR050351">
    <property type="entry name" value="BphY/WalK/GraS-like"/>
</dbReference>
<protein>
    <recommendedName>
        <fullName evidence="3">histidine kinase</fullName>
        <ecNumber evidence="3">2.7.13.3</ecNumber>
    </recommendedName>
</protein>
<accession>A0A2I1M6Q6</accession>
<dbReference type="FunFam" id="3.30.565.10:FF:000006">
    <property type="entry name" value="Sensor histidine kinase WalK"/>
    <property type="match status" value="1"/>
</dbReference>
<dbReference type="GO" id="GO:0005886">
    <property type="term" value="C:plasma membrane"/>
    <property type="evidence" value="ECO:0007669"/>
    <property type="project" value="TreeGrafter"/>
</dbReference>
<dbReference type="GO" id="GO:0000155">
    <property type="term" value="F:phosphorelay sensor kinase activity"/>
    <property type="evidence" value="ECO:0007669"/>
    <property type="project" value="InterPro"/>
</dbReference>
<evidence type="ECO:0000256" key="8">
    <source>
        <dbReference type="SAM" id="Phobius"/>
    </source>
</evidence>
<evidence type="ECO:0000259" key="9">
    <source>
        <dbReference type="PROSITE" id="PS50109"/>
    </source>
</evidence>
<comment type="caution">
    <text evidence="10">The sequence shown here is derived from an EMBL/GenBank/DDBJ whole genome shotgun (WGS) entry which is preliminary data.</text>
</comment>
<dbReference type="GO" id="GO:0016036">
    <property type="term" value="P:cellular response to phosphate starvation"/>
    <property type="evidence" value="ECO:0007669"/>
    <property type="project" value="TreeGrafter"/>
</dbReference>
<dbReference type="PROSITE" id="PS50109">
    <property type="entry name" value="HIS_KIN"/>
    <property type="match status" value="1"/>
</dbReference>
<dbReference type="SUPFAM" id="SSF55874">
    <property type="entry name" value="ATPase domain of HSP90 chaperone/DNA topoisomerase II/histidine kinase"/>
    <property type="match status" value="1"/>
</dbReference>
<dbReference type="InterPro" id="IPR003594">
    <property type="entry name" value="HATPase_dom"/>
</dbReference>
<evidence type="ECO:0000256" key="1">
    <source>
        <dbReference type="ARBA" id="ARBA00000085"/>
    </source>
</evidence>
<sequence>MNKKKWLKKLAIIIFVMSIIIIILKAINYTASFELGNKFISIYMKDSYVNDNIEGISGILLWGKLKSDILIFICLILIILVLTYIITGYFIEKNTKLNIEKNCIRIMKCYINHIDLSEEDKREEFYEALTELSTKYLIVNRYSNNYLIKDEMIADFAHDIRTPLSSIIGFLTLIKNDNDMSEKSRDKYINTLLEKSYEVQSQLEDLFYISKYNFEHKNKSKKEENLKLFLDQISDELYPEYSNKGLIIDINVDDSIRIIANLEELAKALVNIITNAVKYTKEFSTIKIKAKITDGLLNIEISNKSEYISEKDLSRVFNRFYRVDQSRNPNIGGSGLGLAISKAIIENMGGTIKAEYQGGNFIIKIFLPNLISCDY</sequence>
<keyword evidence="5" id="KW-0808">Transferase</keyword>
<feature type="transmembrane region" description="Helical" evidence="8">
    <location>
        <begin position="12"/>
        <end position="31"/>
    </location>
</feature>
<comment type="subcellular location">
    <subcellularLocation>
        <location evidence="2">Membrane</location>
    </subcellularLocation>
</comment>
<dbReference type="Proteomes" id="UP000234335">
    <property type="component" value="Unassembled WGS sequence"/>
</dbReference>
<keyword evidence="8" id="KW-0472">Membrane</keyword>
<keyword evidence="4" id="KW-0597">Phosphoprotein</keyword>
<dbReference type="SUPFAM" id="SSF47384">
    <property type="entry name" value="Homodimeric domain of signal transducing histidine kinase"/>
    <property type="match status" value="1"/>
</dbReference>
<feature type="domain" description="Histidine kinase" evidence="9">
    <location>
        <begin position="155"/>
        <end position="371"/>
    </location>
</feature>
<evidence type="ECO:0000256" key="6">
    <source>
        <dbReference type="ARBA" id="ARBA00022777"/>
    </source>
</evidence>
<dbReference type="SMART" id="SM00388">
    <property type="entry name" value="HisKA"/>
    <property type="match status" value="1"/>
</dbReference>
<gene>
    <name evidence="10" type="ORF">CYJ34_07030</name>
</gene>
<evidence type="ECO:0000256" key="4">
    <source>
        <dbReference type="ARBA" id="ARBA00022553"/>
    </source>
</evidence>
<evidence type="ECO:0000256" key="5">
    <source>
        <dbReference type="ARBA" id="ARBA00022679"/>
    </source>
</evidence>
<dbReference type="RefSeq" id="WP_101540590.1">
    <property type="nucleotide sequence ID" value="NZ_PKGS01000005.1"/>
</dbReference>
<dbReference type="PANTHER" id="PTHR45453:SF1">
    <property type="entry name" value="PHOSPHATE REGULON SENSOR PROTEIN PHOR"/>
    <property type="match status" value="1"/>
</dbReference>
<dbReference type="EMBL" id="PKGS01000005">
    <property type="protein sequence ID" value="PKZ15769.1"/>
    <property type="molecule type" value="Genomic_DNA"/>
</dbReference>
<dbReference type="PANTHER" id="PTHR45453">
    <property type="entry name" value="PHOSPHATE REGULON SENSOR PROTEIN PHOR"/>
    <property type="match status" value="1"/>
</dbReference>
<comment type="catalytic activity">
    <reaction evidence="1">
        <text>ATP + protein L-histidine = ADP + protein N-phospho-L-histidine.</text>
        <dbReference type="EC" id="2.7.13.3"/>
    </reaction>
</comment>
<dbReference type="GO" id="GO:0004721">
    <property type="term" value="F:phosphoprotein phosphatase activity"/>
    <property type="evidence" value="ECO:0007669"/>
    <property type="project" value="TreeGrafter"/>
</dbReference>
<dbReference type="Gene3D" id="3.30.565.10">
    <property type="entry name" value="Histidine kinase-like ATPase, C-terminal domain"/>
    <property type="match status" value="1"/>
</dbReference>
<dbReference type="Gene3D" id="1.10.287.130">
    <property type="match status" value="1"/>
</dbReference>
<evidence type="ECO:0000256" key="7">
    <source>
        <dbReference type="ARBA" id="ARBA00023012"/>
    </source>
</evidence>
<dbReference type="InterPro" id="IPR005467">
    <property type="entry name" value="His_kinase_dom"/>
</dbReference>
<keyword evidence="8" id="KW-0812">Transmembrane</keyword>
<evidence type="ECO:0000256" key="2">
    <source>
        <dbReference type="ARBA" id="ARBA00004370"/>
    </source>
</evidence>
<dbReference type="PRINTS" id="PR00344">
    <property type="entry name" value="BCTRLSENSOR"/>
</dbReference>
<keyword evidence="8" id="KW-1133">Transmembrane helix</keyword>
<dbReference type="Pfam" id="PF00512">
    <property type="entry name" value="HisKA"/>
    <property type="match status" value="1"/>
</dbReference>
<name>A0A2I1M6Q6_9FIRM</name>
<dbReference type="InterPro" id="IPR003661">
    <property type="entry name" value="HisK_dim/P_dom"/>
</dbReference>
<dbReference type="Pfam" id="PF02518">
    <property type="entry name" value="HATPase_c"/>
    <property type="match status" value="1"/>
</dbReference>
<dbReference type="SMART" id="SM00387">
    <property type="entry name" value="HATPase_c"/>
    <property type="match status" value="1"/>
</dbReference>
<evidence type="ECO:0000256" key="3">
    <source>
        <dbReference type="ARBA" id="ARBA00012438"/>
    </source>
</evidence>
<dbReference type="CDD" id="cd00082">
    <property type="entry name" value="HisKA"/>
    <property type="match status" value="1"/>
</dbReference>
<proteinExistence type="predicted"/>
<dbReference type="InterPro" id="IPR004358">
    <property type="entry name" value="Sig_transdc_His_kin-like_C"/>
</dbReference>
<evidence type="ECO:0000313" key="10">
    <source>
        <dbReference type="EMBL" id="PKZ15769.1"/>
    </source>
</evidence>
<dbReference type="InterPro" id="IPR036097">
    <property type="entry name" value="HisK_dim/P_sf"/>
</dbReference>
<dbReference type="AlphaFoldDB" id="A0A2I1M6Q6"/>
<keyword evidence="7" id="KW-0902">Two-component regulatory system</keyword>
<feature type="transmembrane region" description="Helical" evidence="8">
    <location>
        <begin position="69"/>
        <end position="91"/>
    </location>
</feature>